<proteinExistence type="predicted"/>
<name>A0ABV9YXH2_9HYPH</name>
<accession>A0ABV9YXH2</accession>
<dbReference type="RefSeq" id="WP_162799701.1">
    <property type="nucleotide sequence ID" value="NZ_JBHSJF010000002.1"/>
</dbReference>
<evidence type="ECO:0000313" key="1">
    <source>
        <dbReference type="EMBL" id="MFC5066924.1"/>
    </source>
</evidence>
<keyword evidence="2" id="KW-1185">Reference proteome</keyword>
<evidence type="ECO:0000313" key="2">
    <source>
        <dbReference type="Proteomes" id="UP001595796"/>
    </source>
</evidence>
<dbReference type="Proteomes" id="UP001595796">
    <property type="component" value="Unassembled WGS sequence"/>
</dbReference>
<sequence length="73" mass="8047">MAFDPMPASGSGGNEPWCSACNAPITKEQRSVHIRFDNDPHGHKGLTGPYHERCSKPFASLAHVVNLNWFGRL</sequence>
<organism evidence="1 2">
    <name type="scientific">Flaviflagellibacter deserti</name>
    <dbReference type="NCBI Taxonomy" id="2267266"/>
    <lineage>
        <taxon>Bacteria</taxon>
        <taxon>Pseudomonadati</taxon>
        <taxon>Pseudomonadota</taxon>
        <taxon>Alphaproteobacteria</taxon>
        <taxon>Hyphomicrobiales</taxon>
        <taxon>Flaviflagellibacter</taxon>
    </lineage>
</organism>
<comment type="caution">
    <text evidence="1">The sequence shown here is derived from an EMBL/GenBank/DDBJ whole genome shotgun (WGS) entry which is preliminary data.</text>
</comment>
<gene>
    <name evidence="1" type="ORF">ACFPFW_02730</name>
</gene>
<protein>
    <submittedName>
        <fullName evidence="1">Uncharacterized protein</fullName>
    </submittedName>
</protein>
<dbReference type="EMBL" id="JBHSJF010000002">
    <property type="protein sequence ID" value="MFC5066924.1"/>
    <property type="molecule type" value="Genomic_DNA"/>
</dbReference>
<reference evidence="2" key="1">
    <citation type="journal article" date="2019" name="Int. J. Syst. Evol. Microbiol.">
        <title>The Global Catalogue of Microorganisms (GCM) 10K type strain sequencing project: providing services to taxonomists for standard genome sequencing and annotation.</title>
        <authorList>
            <consortium name="The Broad Institute Genomics Platform"/>
            <consortium name="The Broad Institute Genome Sequencing Center for Infectious Disease"/>
            <person name="Wu L."/>
            <person name="Ma J."/>
        </authorList>
    </citation>
    <scope>NUCLEOTIDE SEQUENCE [LARGE SCALE GENOMIC DNA]</scope>
    <source>
        <strain evidence="2">CGMCC 1.16444</strain>
    </source>
</reference>